<evidence type="ECO:0000256" key="8">
    <source>
        <dbReference type="HAMAP-Rule" id="MF_00316"/>
    </source>
</evidence>
<dbReference type="Proteomes" id="UP000823934">
    <property type="component" value="Unassembled WGS sequence"/>
</dbReference>
<keyword evidence="7 8" id="KW-0501">Molybdenum cofactor biosynthesis</keyword>
<evidence type="ECO:0000256" key="7">
    <source>
        <dbReference type="ARBA" id="ARBA00023150"/>
    </source>
</evidence>
<comment type="caution">
    <text evidence="10">The sequence shown here is derived from an EMBL/GenBank/DDBJ whole genome shotgun (WGS) entry which is preliminary data.</text>
</comment>
<accession>A0A9D1Q7G9</accession>
<evidence type="ECO:0000313" key="11">
    <source>
        <dbReference type="Proteomes" id="UP000823934"/>
    </source>
</evidence>
<dbReference type="Pfam" id="PF12804">
    <property type="entry name" value="NTP_transf_3"/>
    <property type="match status" value="1"/>
</dbReference>
<dbReference type="GO" id="GO:0046872">
    <property type="term" value="F:metal ion binding"/>
    <property type="evidence" value="ECO:0007669"/>
    <property type="project" value="UniProtKB-KW"/>
</dbReference>
<evidence type="ECO:0000256" key="1">
    <source>
        <dbReference type="ARBA" id="ARBA00022490"/>
    </source>
</evidence>
<dbReference type="Gene3D" id="3.90.550.10">
    <property type="entry name" value="Spore Coat Polysaccharide Biosynthesis Protein SpsA, Chain A"/>
    <property type="match status" value="1"/>
</dbReference>
<dbReference type="AlphaFoldDB" id="A0A9D1Q7G9"/>
<dbReference type="InterPro" id="IPR013482">
    <property type="entry name" value="Molybde_CF_guanTrfase"/>
</dbReference>
<comment type="catalytic activity">
    <reaction evidence="8">
        <text>Mo-molybdopterin + GTP + H(+) = Mo-molybdopterin guanine dinucleotide + diphosphate</text>
        <dbReference type="Rhea" id="RHEA:34243"/>
        <dbReference type="ChEBI" id="CHEBI:15378"/>
        <dbReference type="ChEBI" id="CHEBI:33019"/>
        <dbReference type="ChEBI" id="CHEBI:37565"/>
        <dbReference type="ChEBI" id="CHEBI:71302"/>
        <dbReference type="ChEBI" id="CHEBI:71310"/>
        <dbReference type="EC" id="2.7.7.77"/>
    </reaction>
</comment>
<evidence type="ECO:0000256" key="3">
    <source>
        <dbReference type="ARBA" id="ARBA00022723"/>
    </source>
</evidence>
<dbReference type="PANTHER" id="PTHR19136:SF81">
    <property type="entry name" value="MOLYBDENUM COFACTOR GUANYLYLTRANSFERASE"/>
    <property type="match status" value="1"/>
</dbReference>
<keyword evidence="1 8" id="KW-0963">Cytoplasm</keyword>
<dbReference type="EMBL" id="DXHP01000190">
    <property type="protein sequence ID" value="HIW07348.1"/>
    <property type="molecule type" value="Genomic_DNA"/>
</dbReference>
<dbReference type="PANTHER" id="PTHR19136">
    <property type="entry name" value="MOLYBDENUM COFACTOR GUANYLYLTRANSFERASE"/>
    <property type="match status" value="1"/>
</dbReference>
<proteinExistence type="inferred from homology"/>
<dbReference type="GO" id="GO:0005737">
    <property type="term" value="C:cytoplasm"/>
    <property type="evidence" value="ECO:0007669"/>
    <property type="project" value="UniProtKB-SubCell"/>
</dbReference>
<dbReference type="GO" id="GO:1902758">
    <property type="term" value="P:bis(molybdopterin guanine dinucleotide)molybdenum biosynthetic process"/>
    <property type="evidence" value="ECO:0007669"/>
    <property type="project" value="TreeGrafter"/>
</dbReference>
<evidence type="ECO:0000313" key="10">
    <source>
        <dbReference type="EMBL" id="HIW07348.1"/>
    </source>
</evidence>
<feature type="domain" description="MobA-like NTP transferase" evidence="9">
    <location>
        <begin position="6"/>
        <end position="163"/>
    </location>
</feature>
<comment type="subcellular location">
    <subcellularLocation>
        <location evidence="8">Cytoplasm</location>
    </subcellularLocation>
</comment>
<dbReference type="SUPFAM" id="SSF53448">
    <property type="entry name" value="Nucleotide-diphospho-sugar transferases"/>
    <property type="match status" value="1"/>
</dbReference>
<evidence type="ECO:0000259" key="9">
    <source>
        <dbReference type="Pfam" id="PF12804"/>
    </source>
</evidence>
<protein>
    <recommendedName>
        <fullName evidence="8">Molybdenum cofactor guanylyltransferase</fullName>
        <shortName evidence="8">MoCo guanylyltransferase</shortName>
        <ecNumber evidence="8">2.7.7.77</ecNumber>
    </recommendedName>
    <alternativeName>
        <fullName evidence="8">GTP:molybdopterin guanylyltransferase</fullName>
    </alternativeName>
    <alternativeName>
        <fullName evidence="8">Mo-MPT guanylyltransferase</fullName>
    </alternativeName>
    <alternativeName>
        <fullName evidence="8">Molybdopterin guanylyltransferase</fullName>
    </alternativeName>
    <alternativeName>
        <fullName evidence="8">Molybdopterin-guanine dinucleotide synthase</fullName>
        <shortName evidence="8">MGD synthase</shortName>
    </alternativeName>
</protein>
<feature type="binding site" evidence="8">
    <location>
        <position position="68"/>
    </location>
    <ligand>
        <name>GTP</name>
        <dbReference type="ChEBI" id="CHEBI:37565"/>
    </ligand>
</feature>
<dbReference type="CDD" id="cd02503">
    <property type="entry name" value="MobA"/>
    <property type="match status" value="1"/>
</dbReference>
<keyword evidence="10" id="KW-0548">Nucleotidyltransferase</keyword>
<keyword evidence="6 8" id="KW-0342">GTP-binding</keyword>
<comment type="domain">
    <text evidence="8">The N-terminal domain determines nucleotide recognition and specific binding, while the C-terminal domain determines the specific binding to the target protein.</text>
</comment>
<organism evidence="10 11">
    <name type="scientific">Candidatus Ignatzschineria merdigallinarum</name>
    <dbReference type="NCBI Taxonomy" id="2838621"/>
    <lineage>
        <taxon>Bacteria</taxon>
        <taxon>Pseudomonadati</taxon>
        <taxon>Pseudomonadota</taxon>
        <taxon>Gammaproteobacteria</taxon>
        <taxon>Cardiobacteriales</taxon>
        <taxon>Ignatzschineriaceae</taxon>
        <taxon>Ignatzschineria</taxon>
    </lineage>
</organism>
<evidence type="ECO:0000256" key="6">
    <source>
        <dbReference type="ARBA" id="ARBA00023134"/>
    </source>
</evidence>
<keyword evidence="5 8" id="KW-0460">Magnesium</keyword>
<evidence type="ECO:0000256" key="5">
    <source>
        <dbReference type="ARBA" id="ARBA00022842"/>
    </source>
</evidence>
<feature type="binding site" evidence="8">
    <location>
        <position position="100"/>
    </location>
    <ligand>
        <name>Mg(2+)</name>
        <dbReference type="ChEBI" id="CHEBI:18420"/>
    </ligand>
</feature>
<comment type="function">
    <text evidence="8">Transfers a GMP moiety from GTP to Mo-molybdopterin (Mo-MPT) cofactor (Moco or molybdenum cofactor) to form Mo-molybdopterin guanine dinucleotide (Mo-MGD) cofactor.</text>
</comment>
<dbReference type="HAMAP" id="MF_00316">
    <property type="entry name" value="MobA"/>
    <property type="match status" value="1"/>
</dbReference>
<evidence type="ECO:0000256" key="2">
    <source>
        <dbReference type="ARBA" id="ARBA00022679"/>
    </source>
</evidence>
<dbReference type="InterPro" id="IPR025877">
    <property type="entry name" value="MobA-like_NTP_Trfase"/>
</dbReference>
<dbReference type="GO" id="GO:0005525">
    <property type="term" value="F:GTP binding"/>
    <property type="evidence" value="ECO:0007669"/>
    <property type="project" value="UniProtKB-UniRule"/>
</dbReference>
<dbReference type="GO" id="GO:0061603">
    <property type="term" value="F:molybdenum cofactor guanylyltransferase activity"/>
    <property type="evidence" value="ECO:0007669"/>
    <property type="project" value="UniProtKB-EC"/>
</dbReference>
<reference evidence="10" key="1">
    <citation type="journal article" date="2021" name="PeerJ">
        <title>Extensive microbial diversity within the chicken gut microbiome revealed by metagenomics and culture.</title>
        <authorList>
            <person name="Gilroy R."/>
            <person name="Ravi A."/>
            <person name="Getino M."/>
            <person name="Pursley I."/>
            <person name="Horton D.L."/>
            <person name="Alikhan N.F."/>
            <person name="Baker D."/>
            <person name="Gharbi K."/>
            <person name="Hall N."/>
            <person name="Watson M."/>
            <person name="Adriaenssens E.M."/>
            <person name="Foster-Nyarko E."/>
            <person name="Jarju S."/>
            <person name="Secka A."/>
            <person name="Antonio M."/>
            <person name="Oren A."/>
            <person name="Chaudhuri R.R."/>
            <person name="La Ragione R."/>
            <person name="Hildebrand F."/>
            <person name="Pallen M.J."/>
        </authorList>
    </citation>
    <scope>NUCLEOTIDE SEQUENCE</scope>
    <source>
        <strain evidence="10">CHK160-9182</strain>
    </source>
</reference>
<feature type="binding site" evidence="8">
    <location>
        <begin position="9"/>
        <end position="11"/>
    </location>
    <ligand>
        <name>GTP</name>
        <dbReference type="ChEBI" id="CHEBI:37565"/>
    </ligand>
</feature>
<comment type="caution">
    <text evidence="8">Lacks conserved residue(s) required for the propagation of feature annotation.</text>
</comment>
<dbReference type="EC" id="2.7.7.77" evidence="8"/>
<sequence length="196" mass="21919">MSKVIGIILAGGEGRRMVYRNKGLMPLAGKAMIAHVIARILPQVDALYISANEDLEQYAIFQLPVIQDMPQWRGKGPLAGVASVLKELSDDDVIQVVSCDGPMIPDNLVALLSAARKDAKMVYPTTKDREHYLYFQGKVGDLREIESILVANDLRMRTFLAKLGAKAVYFEDEMAFLNCNHPEDIQRLEEIIDEEL</sequence>
<keyword evidence="2 8" id="KW-0808">Transferase</keyword>
<comment type="cofactor">
    <cofactor evidence="8">
        <name>Mg(2+)</name>
        <dbReference type="ChEBI" id="CHEBI:18420"/>
    </cofactor>
</comment>
<evidence type="ECO:0000256" key="4">
    <source>
        <dbReference type="ARBA" id="ARBA00022741"/>
    </source>
</evidence>
<reference evidence="10" key="2">
    <citation type="submission" date="2021-04" db="EMBL/GenBank/DDBJ databases">
        <authorList>
            <person name="Gilroy R."/>
        </authorList>
    </citation>
    <scope>NUCLEOTIDE SEQUENCE</scope>
    <source>
        <strain evidence="10">CHK160-9182</strain>
    </source>
</reference>
<name>A0A9D1Q7G9_9GAMM</name>
<keyword evidence="3 8" id="KW-0479">Metal-binding</keyword>
<feature type="binding site" evidence="8">
    <location>
        <position position="22"/>
    </location>
    <ligand>
        <name>GTP</name>
        <dbReference type="ChEBI" id="CHEBI:37565"/>
    </ligand>
</feature>
<feature type="binding site" evidence="8">
    <location>
        <position position="100"/>
    </location>
    <ligand>
        <name>GTP</name>
        <dbReference type="ChEBI" id="CHEBI:37565"/>
    </ligand>
</feature>
<dbReference type="InterPro" id="IPR029044">
    <property type="entry name" value="Nucleotide-diphossugar_trans"/>
</dbReference>
<keyword evidence="4 8" id="KW-0547">Nucleotide-binding</keyword>
<comment type="subunit">
    <text evidence="8">Monomer.</text>
</comment>
<gene>
    <name evidence="8" type="primary">mobA</name>
    <name evidence="10" type="ORF">H9889_08520</name>
</gene>
<comment type="similarity">
    <text evidence="8">Belongs to the MobA family.</text>
</comment>